<evidence type="ECO:0000313" key="2">
    <source>
        <dbReference type="EMBL" id="CEM47275.1"/>
    </source>
</evidence>
<gene>
    <name evidence="2" type="ORF">Cvel_31001</name>
</gene>
<feature type="compositionally biased region" description="Gly residues" evidence="1">
    <location>
        <begin position="121"/>
        <end position="132"/>
    </location>
</feature>
<proteinExistence type="predicted"/>
<protein>
    <submittedName>
        <fullName evidence="2">Uncharacterized protein</fullName>
    </submittedName>
</protein>
<feature type="region of interest" description="Disordered" evidence="1">
    <location>
        <begin position="99"/>
        <end position="138"/>
    </location>
</feature>
<reference evidence="2" key="1">
    <citation type="submission" date="2014-11" db="EMBL/GenBank/DDBJ databases">
        <authorList>
            <person name="Otto D Thomas"/>
            <person name="Naeem Raeece"/>
        </authorList>
    </citation>
    <scope>NUCLEOTIDE SEQUENCE</scope>
</reference>
<sequence>MVFSLACCMQGFGLQPACFAVLELLLDLFSEFGASTWMCSGTEAESVAFLRRGLHGGPLGCGQDCRRGRAGAKRCREGLDLRKARERESHMKFLVRERWIGRGPRNGPGAEGRGDSAGRPPAGGGAGPGPSQGGPWRS</sequence>
<organism evidence="2">
    <name type="scientific">Chromera velia CCMP2878</name>
    <dbReference type="NCBI Taxonomy" id="1169474"/>
    <lineage>
        <taxon>Eukaryota</taxon>
        <taxon>Sar</taxon>
        <taxon>Alveolata</taxon>
        <taxon>Colpodellida</taxon>
        <taxon>Chromeraceae</taxon>
        <taxon>Chromera</taxon>
    </lineage>
</organism>
<dbReference type="AlphaFoldDB" id="A0A0G4HSG8"/>
<evidence type="ECO:0000256" key="1">
    <source>
        <dbReference type="SAM" id="MobiDB-lite"/>
    </source>
</evidence>
<name>A0A0G4HSG8_9ALVE</name>
<accession>A0A0G4HSG8</accession>
<dbReference type="EMBL" id="CDMZ01003694">
    <property type="protein sequence ID" value="CEM47275.1"/>
    <property type="molecule type" value="Genomic_DNA"/>
</dbReference>
<dbReference type="VEuPathDB" id="CryptoDB:Cvel_31001"/>